<dbReference type="RefSeq" id="WP_086966692.1">
    <property type="nucleotide sequence ID" value="NZ_FCOJ02000009.1"/>
</dbReference>
<dbReference type="AlphaFoldDB" id="A0A158A494"/>
<dbReference type="EMBL" id="FCOJ02000009">
    <property type="protein sequence ID" value="SAK52598.1"/>
    <property type="molecule type" value="Genomic_DNA"/>
</dbReference>
<gene>
    <name evidence="1" type="ORF">AWB82_01694</name>
</gene>
<dbReference type="OrthoDB" id="9130355at2"/>
<comment type="caution">
    <text evidence="1">The sequence shown here is derived from an EMBL/GenBank/DDBJ whole genome shotgun (WGS) entry which is preliminary data.</text>
</comment>
<proteinExistence type="predicted"/>
<dbReference type="STRING" id="1777143.AWB82_01694"/>
<evidence type="ECO:0000313" key="2">
    <source>
        <dbReference type="Proteomes" id="UP000054596"/>
    </source>
</evidence>
<reference evidence="1" key="1">
    <citation type="submission" date="2016-01" db="EMBL/GenBank/DDBJ databases">
        <authorList>
            <person name="Peeters C."/>
        </authorList>
    </citation>
    <scope>NUCLEOTIDE SEQUENCE [LARGE SCALE GENOMIC DNA]</scope>
    <source>
        <strain evidence="1">LMG 29325</strain>
    </source>
</reference>
<dbReference type="Proteomes" id="UP000054596">
    <property type="component" value="Unassembled WGS sequence"/>
</dbReference>
<sequence>MSNDDKALVWVDAEAGGGRVEIYSREVSKADALRMFASASSDTRAFEEDLTDWVATEIVGDVLYAGYFYPKSKGLDEEKQVSFALVNACEAISKHFGIDAGILEHALRPENLAELAAARDAEIASLVHDLPELTKDAETVREKHASVQAALADELAKAIAAGKITSH</sequence>
<accession>A0A158A494</accession>
<protein>
    <submittedName>
        <fullName evidence="1">Uncharacterized protein</fullName>
    </submittedName>
</protein>
<keyword evidence="2" id="KW-1185">Reference proteome</keyword>
<name>A0A158A494_9BURK</name>
<evidence type="ECO:0000313" key="1">
    <source>
        <dbReference type="EMBL" id="SAK52598.1"/>
    </source>
</evidence>
<organism evidence="1 2">
    <name type="scientific">Caballeronia glebae</name>
    <dbReference type="NCBI Taxonomy" id="1777143"/>
    <lineage>
        <taxon>Bacteria</taxon>
        <taxon>Pseudomonadati</taxon>
        <taxon>Pseudomonadota</taxon>
        <taxon>Betaproteobacteria</taxon>
        <taxon>Burkholderiales</taxon>
        <taxon>Burkholderiaceae</taxon>
        <taxon>Caballeronia</taxon>
    </lineage>
</organism>